<dbReference type="InterPro" id="IPR002347">
    <property type="entry name" value="SDR_fam"/>
</dbReference>
<organism evidence="3 4">
    <name type="scientific">Cellulomonas dongxiuzhuiae</name>
    <dbReference type="NCBI Taxonomy" id="2819979"/>
    <lineage>
        <taxon>Bacteria</taxon>
        <taxon>Bacillati</taxon>
        <taxon>Actinomycetota</taxon>
        <taxon>Actinomycetes</taxon>
        <taxon>Micrococcales</taxon>
        <taxon>Cellulomonadaceae</taxon>
        <taxon>Cellulomonas</taxon>
    </lineage>
</organism>
<evidence type="ECO:0000256" key="2">
    <source>
        <dbReference type="ARBA" id="ARBA00023002"/>
    </source>
</evidence>
<dbReference type="InterPro" id="IPR036291">
    <property type="entry name" value="NAD(P)-bd_dom_sf"/>
</dbReference>
<dbReference type="SUPFAM" id="SSF51735">
    <property type="entry name" value="NAD(P)-binding Rossmann-fold domains"/>
    <property type="match status" value="1"/>
</dbReference>
<dbReference type="Proteomes" id="UP000679335">
    <property type="component" value="Chromosome"/>
</dbReference>
<gene>
    <name evidence="3" type="ORF">KKR89_09600</name>
</gene>
<evidence type="ECO:0000313" key="4">
    <source>
        <dbReference type="Proteomes" id="UP000679335"/>
    </source>
</evidence>
<dbReference type="RefSeq" id="WP_208195145.1">
    <property type="nucleotide sequence ID" value="NZ_CP076023.1"/>
</dbReference>
<name>A0ABX8GG67_9CELL</name>
<dbReference type="EMBL" id="CP076023">
    <property type="protein sequence ID" value="QWC14641.1"/>
    <property type="molecule type" value="Genomic_DNA"/>
</dbReference>
<dbReference type="Gene3D" id="3.40.50.720">
    <property type="entry name" value="NAD(P)-binding Rossmann-like Domain"/>
    <property type="match status" value="1"/>
</dbReference>
<protein>
    <submittedName>
        <fullName evidence="3">SDR family oxidoreductase</fullName>
    </submittedName>
</protein>
<keyword evidence="2" id="KW-0560">Oxidoreductase</keyword>
<dbReference type="Pfam" id="PF13561">
    <property type="entry name" value="adh_short_C2"/>
    <property type="match status" value="1"/>
</dbReference>
<proteinExistence type="inferred from homology"/>
<comment type="similarity">
    <text evidence="1">Belongs to the short-chain dehydrogenases/reductases (SDR) family.</text>
</comment>
<dbReference type="PANTHER" id="PTHR42760">
    <property type="entry name" value="SHORT-CHAIN DEHYDROGENASES/REDUCTASES FAMILY MEMBER"/>
    <property type="match status" value="1"/>
</dbReference>
<sequence>MSDTSRLDGQVAVVVGAGHGGLGARAAAALAGRGAHVVVTEHERESDNLRATLANLPDGALGLHCDVTRADQVEATMDEVLTRLGRVDVLVSCAGTMLRREFDLTTPDEFEHVLRVNTVGTWLVAGAAGKIMRDHRPDGAAPGRIVTTSTVYAERVGPIPEAAYYASKAGVLNVTRALAQELGPFGIRANCLAPGVFYPTRMTSALEESPERLDWFARRTMLGRNGDPDKDFTGPMLFLATEESSFVTGQVLYVDGGWSAW</sequence>
<evidence type="ECO:0000313" key="3">
    <source>
        <dbReference type="EMBL" id="QWC14641.1"/>
    </source>
</evidence>
<accession>A0ABX8GG67</accession>
<dbReference type="PRINTS" id="PR00081">
    <property type="entry name" value="GDHRDH"/>
</dbReference>
<dbReference type="PRINTS" id="PR00080">
    <property type="entry name" value="SDRFAMILY"/>
</dbReference>
<dbReference type="PANTHER" id="PTHR42760:SF133">
    <property type="entry name" value="3-OXOACYL-[ACYL-CARRIER-PROTEIN] REDUCTASE"/>
    <property type="match status" value="1"/>
</dbReference>
<evidence type="ECO:0000256" key="1">
    <source>
        <dbReference type="ARBA" id="ARBA00006484"/>
    </source>
</evidence>
<reference evidence="3 4" key="1">
    <citation type="submission" date="2021-05" db="EMBL/GenBank/DDBJ databases">
        <title>Novel species in genus Cellulomonas.</title>
        <authorList>
            <person name="Zhang G."/>
        </authorList>
    </citation>
    <scope>NUCLEOTIDE SEQUENCE [LARGE SCALE GENOMIC DNA]</scope>
    <source>
        <strain evidence="4">zg-ZUI157</strain>
    </source>
</reference>
<keyword evidence="4" id="KW-1185">Reference proteome</keyword>